<dbReference type="VEuPathDB" id="FungiDB:CCM_00274"/>
<name>G3J337_CORMM</name>
<dbReference type="RefSeq" id="XP_006665497.1">
    <property type="nucleotide sequence ID" value="XM_006665434.1"/>
</dbReference>
<evidence type="ECO:0000256" key="3">
    <source>
        <dbReference type="ARBA" id="ARBA00022692"/>
    </source>
</evidence>
<dbReference type="FunFam" id="1.20.1250.20:FF:000057">
    <property type="entry name" value="MFS general substrate transporter"/>
    <property type="match status" value="1"/>
</dbReference>
<feature type="transmembrane region" description="Helical" evidence="7">
    <location>
        <begin position="345"/>
        <end position="365"/>
    </location>
</feature>
<dbReference type="HOGENOM" id="CLU_001265_0_6_1"/>
<dbReference type="GO" id="GO:0016020">
    <property type="term" value="C:membrane"/>
    <property type="evidence" value="ECO:0007669"/>
    <property type="project" value="UniProtKB-SubCell"/>
</dbReference>
<feature type="transmembrane region" description="Helical" evidence="7">
    <location>
        <begin position="484"/>
        <end position="503"/>
    </location>
</feature>
<reference evidence="9 10" key="1">
    <citation type="journal article" date="2011" name="Genome Biol.">
        <title>Genome sequence of the insect pathogenic fungus Cordyceps militaris, a valued traditional Chinese medicine.</title>
        <authorList>
            <person name="Zheng P."/>
            <person name="Xia Y."/>
            <person name="Xiao G."/>
            <person name="Xiong C."/>
            <person name="Hu X."/>
            <person name="Zhang S."/>
            <person name="Zheng H."/>
            <person name="Huang Y."/>
            <person name="Zhou Y."/>
            <person name="Wang S."/>
            <person name="Zhao G.P."/>
            <person name="Liu X."/>
            <person name="St Leger R.J."/>
            <person name="Wang C."/>
        </authorList>
    </citation>
    <scope>NUCLEOTIDE SEQUENCE [LARGE SCALE GENOMIC DNA]</scope>
    <source>
        <strain evidence="9 10">CM01</strain>
    </source>
</reference>
<gene>
    <name evidence="9" type="ORF">CCM_00274</name>
</gene>
<keyword evidence="4 7" id="KW-1133">Transmembrane helix</keyword>
<evidence type="ECO:0000256" key="2">
    <source>
        <dbReference type="ARBA" id="ARBA00022448"/>
    </source>
</evidence>
<accession>G3J337</accession>
<evidence type="ECO:0000256" key="5">
    <source>
        <dbReference type="ARBA" id="ARBA00023136"/>
    </source>
</evidence>
<protein>
    <submittedName>
        <fullName evidence="9">Pantothenate transporter liz1</fullName>
    </submittedName>
</protein>
<comment type="subcellular location">
    <subcellularLocation>
        <location evidence="1">Membrane</location>
        <topology evidence="1">Multi-pass membrane protein</topology>
    </subcellularLocation>
</comment>
<dbReference type="OMA" id="ERRIHIA"/>
<dbReference type="EMBL" id="JH126399">
    <property type="protein sequence ID" value="EGX95620.1"/>
    <property type="molecule type" value="Genomic_DNA"/>
</dbReference>
<dbReference type="GO" id="GO:0022857">
    <property type="term" value="F:transmembrane transporter activity"/>
    <property type="evidence" value="ECO:0007669"/>
    <property type="project" value="InterPro"/>
</dbReference>
<feature type="transmembrane region" description="Helical" evidence="7">
    <location>
        <begin position="314"/>
        <end position="333"/>
    </location>
</feature>
<feature type="transmembrane region" description="Helical" evidence="7">
    <location>
        <begin position="52"/>
        <end position="72"/>
    </location>
</feature>
<dbReference type="SUPFAM" id="SSF103473">
    <property type="entry name" value="MFS general substrate transporter"/>
    <property type="match status" value="1"/>
</dbReference>
<feature type="transmembrane region" description="Helical" evidence="7">
    <location>
        <begin position="608"/>
        <end position="629"/>
    </location>
</feature>
<feature type="transmembrane region" description="Helical" evidence="7">
    <location>
        <begin position="575"/>
        <end position="596"/>
    </location>
</feature>
<dbReference type="Proteomes" id="UP000001610">
    <property type="component" value="Unassembled WGS sequence"/>
</dbReference>
<feature type="domain" description="Major facilitator superfamily (MFS) profile" evidence="8">
    <location>
        <begin position="215"/>
        <end position="633"/>
    </location>
</feature>
<evidence type="ECO:0000256" key="1">
    <source>
        <dbReference type="ARBA" id="ARBA00004141"/>
    </source>
</evidence>
<feature type="transmembrane region" description="Helical" evidence="7">
    <location>
        <begin position="542"/>
        <end position="563"/>
    </location>
</feature>
<sequence>MTPVARVIARRPFSMLQSLRAVGRAMESHPFERLSNTQKHAPANWAGEAKRLSVNLAMFVPGIALLLGWPLLAAKAVDVRQPITPAPGALSVATFPRIDEGGRRSHRPSPPPDNASESWLRQLNPLALFGASSSWLRAPKPSNALCADIKMLTPDDATVKRDAGLDLHQRDDAAAVQHGTNRMYGVAMPDILASMSGEERDTLERHLRRKIDWRLLPMVILMYILNYIDRNNIAAARLAGLEEDLKLDASGNQFSTAVSILFIGYILMQVPSNLLLNKMGKPGIYLPACMAVWGVISAATASVHSFRGLLACRFFLGFVEAAYFPGCLYYLSCWYTRRELGVRTTYLYTGSLLSGAFSGLISAGITGNLDGARGLRAWRWLFLIEGVVTVAVAGAVIFVLPNFPRTTPWLSEHEAAMAVWRLEHDIGEDDWVNREEQTFLQGFKAALKDPKMWVLLVVLVGNGAAASITNFFPTVVATLKFSKVRTLLLTAPPYVLAVLTALLNAWHADRTGERFWHVSLPLCLAMATYVVAASTTNTAARYASIMLMIPGLFSGFTTAFAWISNTLPRPPAKRAAALGFINAVSNAPAIYTSYLYPAKAAPQYEAAFIHNCLMAALAIVAAGVLRMMLAKLNRKLDRAESEGAVEAGPGEAVELGFRFLL</sequence>
<feature type="region of interest" description="Disordered" evidence="6">
    <location>
        <begin position="94"/>
        <end position="117"/>
    </location>
</feature>
<keyword evidence="10" id="KW-1185">Reference proteome</keyword>
<keyword evidence="5 7" id="KW-0472">Membrane</keyword>
<evidence type="ECO:0000256" key="4">
    <source>
        <dbReference type="ARBA" id="ARBA00022989"/>
    </source>
</evidence>
<dbReference type="InParanoid" id="G3J337"/>
<dbReference type="InterPro" id="IPR011701">
    <property type="entry name" value="MFS"/>
</dbReference>
<dbReference type="PROSITE" id="PS50850">
    <property type="entry name" value="MFS"/>
    <property type="match status" value="1"/>
</dbReference>
<dbReference type="AlphaFoldDB" id="G3J337"/>
<feature type="transmembrane region" description="Helical" evidence="7">
    <location>
        <begin position="377"/>
        <end position="400"/>
    </location>
</feature>
<dbReference type="Gene3D" id="1.20.1250.20">
    <property type="entry name" value="MFS general substrate transporter like domains"/>
    <property type="match status" value="2"/>
</dbReference>
<feature type="transmembrane region" description="Helical" evidence="7">
    <location>
        <begin position="453"/>
        <end position="472"/>
    </location>
</feature>
<dbReference type="InterPro" id="IPR036259">
    <property type="entry name" value="MFS_trans_sf"/>
</dbReference>
<dbReference type="PANTHER" id="PTHR43791:SF92">
    <property type="entry name" value="AGL026WP"/>
    <property type="match status" value="1"/>
</dbReference>
<evidence type="ECO:0000313" key="9">
    <source>
        <dbReference type="EMBL" id="EGX95620.1"/>
    </source>
</evidence>
<keyword evidence="3 7" id="KW-0812">Transmembrane</keyword>
<feature type="transmembrane region" description="Helical" evidence="7">
    <location>
        <begin position="515"/>
        <end position="536"/>
    </location>
</feature>
<feature type="transmembrane region" description="Helical" evidence="7">
    <location>
        <begin position="254"/>
        <end position="276"/>
    </location>
</feature>
<dbReference type="OrthoDB" id="2250022at2759"/>
<evidence type="ECO:0000256" key="7">
    <source>
        <dbReference type="SAM" id="Phobius"/>
    </source>
</evidence>
<dbReference type="KEGG" id="cmt:CCM_00274"/>
<dbReference type="Pfam" id="PF07690">
    <property type="entry name" value="MFS_1"/>
    <property type="match status" value="1"/>
</dbReference>
<evidence type="ECO:0000313" key="10">
    <source>
        <dbReference type="Proteomes" id="UP000001610"/>
    </source>
</evidence>
<proteinExistence type="predicted"/>
<keyword evidence="2" id="KW-0813">Transport</keyword>
<dbReference type="InterPro" id="IPR020846">
    <property type="entry name" value="MFS_dom"/>
</dbReference>
<dbReference type="GeneID" id="18162309"/>
<feature type="transmembrane region" description="Helical" evidence="7">
    <location>
        <begin position="283"/>
        <end position="302"/>
    </location>
</feature>
<dbReference type="FunFam" id="1.20.1250.20:FF:000013">
    <property type="entry name" value="MFS general substrate transporter"/>
    <property type="match status" value="1"/>
</dbReference>
<dbReference type="PANTHER" id="PTHR43791">
    <property type="entry name" value="PERMEASE-RELATED"/>
    <property type="match status" value="1"/>
</dbReference>
<organism evidence="9 10">
    <name type="scientific">Cordyceps militaris (strain CM01)</name>
    <name type="common">Caterpillar fungus</name>
    <dbReference type="NCBI Taxonomy" id="983644"/>
    <lineage>
        <taxon>Eukaryota</taxon>
        <taxon>Fungi</taxon>
        <taxon>Dikarya</taxon>
        <taxon>Ascomycota</taxon>
        <taxon>Pezizomycotina</taxon>
        <taxon>Sordariomycetes</taxon>
        <taxon>Hypocreomycetidae</taxon>
        <taxon>Hypocreales</taxon>
        <taxon>Cordycipitaceae</taxon>
        <taxon>Cordyceps</taxon>
    </lineage>
</organism>
<evidence type="ECO:0000256" key="6">
    <source>
        <dbReference type="SAM" id="MobiDB-lite"/>
    </source>
</evidence>
<evidence type="ECO:0000259" key="8">
    <source>
        <dbReference type="PROSITE" id="PS50850"/>
    </source>
</evidence>
<dbReference type="eggNOG" id="KOG2533">
    <property type="taxonomic scope" value="Eukaryota"/>
</dbReference>